<keyword evidence="4 5" id="KW-0472">Membrane</keyword>
<evidence type="ECO:0000256" key="1">
    <source>
        <dbReference type="ARBA" id="ARBA00004370"/>
    </source>
</evidence>
<organism evidence="7 8">
    <name type="scientific">Marinimicrobium koreense</name>
    <dbReference type="NCBI Taxonomy" id="306545"/>
    <lineage>
        <taxon>Bacteria</taxon>
        <taxon>Pseudomonadati</taxon>
        <taxon>Pseudomonadota</taxon>
        <taxon>Gammaproteobacteria</taxon>
        <taxon>Cellvibrionales</taxon>
        <taxon>Cellvibrionaceae</taxon>
        <taxon>Marinimicrobium</taxon>
    </lineage>
</organism>
<feature type="transmembrane region" description="Helical" evidence="5">
    <location>
        <begin position="250"/>
        <end position="275"/>
    </location>
</feature>
<evidence type="ECO:0000256" key="3">
    <source>
        <dbReference type="ARBA" id="ARBA00022989"/>
    </source>
</evidence>
<name>A0A3N1NWM5_9GAMM</name>
<protein>
    <submittedName>
        <fullName evidence="7">CHASE domain-containing protein</fullName>
    </submittedName>
</protein>
<dbReference type="SMART" id="SM01079">
    <property type="entry name" value="CHASE"/>
    <property type="match status" value="1"/>
</dbReference>
<keyword evidence="3 5" id="KW-1133">Transmembrane helix</keyword>
<dbReference type="PROSITE" id="PS50839">
    <property type="entry name" value="CHASE"/>
    <property type="match status" value="1"/>
</dbReference>
<comment type="caution">
    <text evidence="7">The sequence shown here is derived from an EMBL/GenBank/DDBJ whole genome shotgun (WGS) entry which is preliminary data.</text>
</comment>
<dbReference type="Proteomes" id="UP000273643">
    <property type="component" value="Unassembled WGS sequence"/>
</dbReference>
<sequence length="294" mass="33549">MSQPPGKRSPLILPALIFLLVIGVVEGVIFAYKGKLYSEQRLQALTFAADLRSNAERELNNVLYLTRGLSSYFSVRHDSLEREEILSILRVAYQTSPLIRNFGVAVDYKLTYVYPEEGNQAAIGLDYRELESQWPDVKRAVEQRRPILSEGVKLLQGGEAFVYRDPIYIDDAYWGLLSTVIDAEPLLEAMFAVMEGDSRHRFSVRANRRNQPPVYLWGESTLFSQDETVRLTSGRDWEFVVQTRTGDTHWLPVFILRIFGWVLALVAALGTYSAVLHRRQRMTRGARGPESAFE</sequence>
<keyword evidence="8" id="KW-1185">Reference proteome</keyword>
<evidence type="ECO:0000256" key="5">
    <source>
        <dbReference type="SAM" id="Phobius"/>
    </source>
</evidence>
<dbReference type="GO" id="GO:0016020">
    <property type="term" value="C:membrane"/>
    <property type="evidence" value="ECO:0007669"/>
    <property type="project" value="UniProtKB-SubCell"/>
</dbReference>
<keyword evidence="2 5" id="KW-0812">Transmembrane</keyword>
<dbReference type="Pfam" id="PF03924">
    <property type="entry name" value="CHASE"/>
    <property type="match status" value="1"/>
</dbReference>
<evidence type="ECO:0000313" key="7">
    <source>
        <dbReference type="EMBL" id="ROQ20553.1"/>
    </source>
</evidence>
<evidence type="ECO:0000256" key="2">
    <source>
        <dbReference type="ARBA" id="ARBA00022692"/>
    </source>
</evidence>
<dbReference type="GO" id="GO:0003824">
    <property type="term" value="F:catalytic activity"/>
    <property type="evidence" value="ECO:0007669"/>
    <property type="project" value="UniProtKB-ARBA"/>
</dbReference>
<evidence type="ECO:0000259" key="6">
    <source>
        <dbReference type="PROSITE" id="PS50839"/>
    </source>
</evidence>
<gene>
    <name evidence="7" type="ORF">EDC38_1160</name>
</gene>
<proteinExistence type="predicted"/>
<evidence type="ECO:0000313" key="8">
    <source>
        <dbReference type="Proteomes" id="UP000273643"/>
    </source>
</evidence>
<dbReference type="Gene3D" id="3.30.450.350">
    <property type="entry name" value="CHASE domain"/>
    <property type="match status" value="1"/>
</dbReference>
<reference evidence="7 8" key="1">
    <citation type="submission" date="2018-11" db="EMBL/GenBank/DDBJ databases">
        <title>Genomic Encyclopedia of Type Strains, Phase IV (KMG-IV): sequencing the most valuable type-strain genomes for metagenomic binning, comparative biology and taxonomic classification.</title>
        <authorList>
            <person name="Goeker M."/>
        </authorList>
    </citation>
    <scope>NUCLEOTIDE SEQUENCE [LARGE SCALE GENOMIC DNA]</scope>
    <source>
        <strain evidence="7 8">DSM 16974</strain>
    </source>
</reference>
<dbReference type="EMBL" id="RJUK01000001">
    <property type="protein sequence ID" value="ROQ20553.1"/>
    <property type="molecule type" value="Genomic_DNA"/>
</dbReference>
<dbReference type="RefSeq" id="WP_123637684.1">
    <property type="nucleotide sequence ID" value="NZ_RJUK01000001.1"/>
</dbReference>
<accession>A0A3N1NWM5</accession>
<dbReference type="AlphaFoldDB" id="A0A3N1NWM5"/>
<feature type="domain" description="CHASE" evidence="6">
    <location>
        <begin position="108"/>
        <end position="190"/>
    </location>
</feature>
<dbReference type="GO" id="GO:0007165">
    <property type="term" value="P:signal transduction"/>
    <property type="evidence" value="ECO:0007669"/>
    <property type="project" value="UniProtKB-ARBA"/>
</dbReference>
<evidence type="ECO:0000256" key="4">
    <source>
        <dbReference type="ARBA" id="ARBA00023136"/>
    </source>
</evidence>
<dbReference type="OrthoDB" id="9812260at2"/>
<dbReference type="InterPro" id="IPR006189">
    <property type="entry name" value="CHASE_dom"/>
</dbReference>
<dbReference type="InterPro" id="IPR042240">
    <property type="entry name" value="CHASE_sf"/>
</dbReference>
<comment type="subcellular location">
    <subcellularLocation>
        <location evidence="1">Membrane</location>
    </subcellularLocation>
</comment>